<evidence type="ECO:0000313" key="10">
    <source>
        <dbReference type="Proteomes" id="UP000067243"/>
    </source>
</evidence>
<dbReference type="Gene3D" id="3.40.1440.10">
    <property type="entry name" value="GIY-YIG endonuclease"/>
    <property type="match status" value="1"/>
</dbReference>
<dbReference type="InterPro" id="IPR035901">
    <property type="entry name" value="GIY-YIG_endonuc_sf"/>
</dbReference>
<reference evidence="9 10" key="1">
    <citation type="journal article" date="2015" name="Genome Announc.">
        <title>Complete Genome Sequence of Spiroplasma turonicum Strain Tab4cT, a Parasite of a Horse Fly, Haematopota sp. (Diptera: Tabanidae).</title>
        <authorList>
            <person name="Davis R.E."/>
            <person name="Shao J."/>
            <person name="Zhao Y."/>
            <person name="Gasparich G.E."/>
            <person name="Gaynor B.J."/>
            <person name="Donofrio N."/>
        </authorList>
    </citation>
    <scope>NUCLEOTIDE SEQUENCE [LARGE SCALE GENOMIC DNA]</scope>
    <source>
        <strain evidence="9 10">Tab4c</strain>
    </source>
</reference>
<dbReference type="SUPFAM" id="SSF47781">
    <property type="entry name" value="RuvA domain 2-like"/>
    <property type="match status" value="1"/>
</dbReference>
<dbReference type="Pfam" id="PF01541">
    <property type="entry name" value="GIY-YIG"/>
    <property type="match status" value="1"/>
</dbReference>
<dbReference type="InterPro" id="IPR010994">
    <property type="entry name" value="RuvA_2-like"/>
</dbReference>
<evidence type="ECO:0000256" key="6">
    <source>
        <dbReference type="HAMAP-Rule" id="MF_00203"/>
    </source>
</evidence>
<dbReference type="GO" id="GO:0005737">
    <property type="term" value="C:cytoplasm"/>
    <property type="evidence" value="ECO:0007669"/>
    <property type="project" value="UniProtKB-SubCell"/>
</dbReference>
<comment type="subcellular location">
    <subcellularLocation>
        <location evidence="6">Cytoplasm</location>
    </subcellularLocation>
</comment>
<evidence type="ECO:0000256" key="5">
    <source>
        <dbReference type="ARBA" id="ARBA00023204"/>
    </source>
</evidence>
<evidence type="ECO:0000259" key="7">
    <source>
        <dbReference type="PROSITE" id="PS50164"/>
    </source>
</evidence>
<dbReference type="PROSITE" id="PS50165">
    <property type="entry name" value="UVRC"/>
    <property type="match status" value="1"/>
</dbReference>
<evidence type="ECO:0000256" key="2">
    <source>
        <dbReference type="ARBA" id="ARBA00022763"/>
    </source>
</evidence>
<dbReference type="RefSeq" id="WP_075048703.1">
    <property type="nucleotide sequence ID" value="NZ_CP012328.1"/>
</dbReference>
<name>A0A0K1P8B2_9MOLU</name>
<comment type="similarity">
    <text evidence="6">Belongs to the UvrC family.</text>
</comment>
<dbReference type="PANTHER" id="PTHR30562:SF1">
    <property type="entry name" value="UVRABC SYSTEM PROTEIN C"/>
    <property type="match status" value="1"/>
</dbReference>
<comment type="subunit">
    <text evidence="6">Interacts with UvrB in an incision complex.</text>
</comment>
<evidence type="ECO:0000256" key="3">
    <source>
        <dbReference type="ARBA" id="ARBA00022769"/>
    </source>
</evidence>
<evidence type="ECO:0000259" key="8">
    <source>
        <dbReference type="PROSITE" id="PS50165"/>
    </source>
</evidence>
<dbReference type="Pfam" id="PF22920">
    <property type="entry name" value="UvrC_RNaseH"/>
    <property type="match status" value="1"/>
</dbReference>
<dbReference type="GO" id="GO:0009380">
    <property type="term" value="C:excinuclease repair complex"/>
    <property type="evidence" value="ECO:0007669"/>
    <property type="project" value="InterPro"/>
</dbReference>
<dbReference type="EMBL" id="CP012328">
    <property type="protein sequence ID" value="AKU80137.1"/>
    <property type="molecule type" value="Genomic_DNA"/>
</dbReference>
<feature type="domain" description="UvrC family homology region profile" evidence="8">
    <location>
        <begin position="243"/>
        <end position="457"/>
    </location>
</feature>
<proteinExistence type="inferred from homology"/>
<gene>
    <name evidence="6 9" type="primary">uvrC</name>
    <name evidence="9" type="ORF">STURON_00891</name>
</gene>
<dbReference type="PROSITE" id="PS50164">
    <property type="entry name" value="GIY_YIG"/>
    <property type="match status" value="1"/>
</dbReference>
<dbReference type="AlphaFoldDB" id="A0A0K1P8B2"/>
<organism evidence="9 10">
    <name type="scientific">Spiroplasma turonicum</name>
    <dbReference type="NCBI Taxonomy" id="216946"/>
    <lineage>
        <taxon>Bacteria</taxon>
        <taxon>Bacillati</taxon>
        <taxon>Mycoplasmatota</taxon>
        <taxon>Mollicutes</taxon>
        <taxon>Entomoplasmatales</taxon>
        <taxon>Spiroplasmataceae</taxon>
        <taxon>Spiroplasma</taxon>
    </lineage>
</organism>
<dbReference type="STRING" id="216946.STURO_v1c08860"/>
<keyword evidence="4 6" id="KW-0267">Excision nuclease</keyword>
<keyword evidence="10" id="KW-1185">Reference proteome</keyword>
<dbReference type="GO" id="GO:0009432">
    <property type="term" value="P:SOS response"/>
    <property type="evidence" value="ECO:0007669"/>
    <property type="project" value="UniProtKB-UniRule"/>
</dbReference>
<dbReference type="InterPro" id="IPR050066">
    <property type="entry name" value="UvrABC_protein_C"/>
</dbReference>
<dbReference type="InterPro" id="IPR001162">
    <property type="entry name" value="UvrC_RNase_H_dom"/>
</dbReference>
<dbReference type="NCBIfam" id="TIGR00194">
    <property type="entry name" value="uvrC"/>
    <property type="match status" value="1"/>
</dbReference>
<keyword evidence="5 6" id="KW-0234">DNA repair</keyword>
<keyword evidence="6" id="KW-0742">SOS response</keyword>
<dbReference type="KEGG" id="stur:STURON_00891"/>
<dbReference type="GO" id="GO:0003677">
    <property type="term" value="F:DNA binding"/>
    <property type="evidence" value="ECO:0007669"/>
    <property type="project" value="UniProtKB-UniRule"/>
</dbReference>
<evidence type="ECO:0000256" key="1">
    <source>
        <dbReference type="ARBA" id="ARBA00022490"/>
    </source>
</evidence>
<dbReference type="GO" id="GO:0009381">
    <property type="term" value="F:excinuclease ABC activity"/>
    <property type="evidence" value="ECO:0007669"/>
    <property type="project" value="UniProtKB-UniRule"/>
</dbReference>
<dbReference type="SMART" id="SM00465">
    <property type="entry name" value="GIYc"/>
    <property type="match status" value="1"/>
</dbReference>
<evidence type="ECO:0000256" key="4">
    <source>
        <dbReference type="ARBA" id="ARBA00022881"/>
    </source>
</evidence>
<dbReference type="HAMAP" id="MF_00203">
    <property type="entry name" value="UvrC"/>
    <property type="match status" value="1"/>
</dbReference>
<dbReference type="InterPro" id="IPR000305">
    <property type="entry name" value="GIY-YIG_endonuc"/>
</dbReference>
<sequence length="587" mass="68693">MNDKIKTIPDKPGCYIYLNNNNKVIYVGKAKNLKKRVSSYFNKAHNFKTTKLVREIKDLNTIVTANEKEALILEQNLIKKYKPKYNVVLNDDKKYPYISITNEKDPTYIYTRNYDPKNKISFGPLPEGSSARNILRTLERVYPLRRCKGNLGKPCINYHIDQCSGACFKNVDKSYYDKQIENVKKVFNKGGTELKNLLKQKMIKAAENLQFEEAQRIKEIIQHLGFTTVDQFVDFSESFNKDIFGYFHDEKYISFTVLFYRNGKLISKDSMVFESDYENLQELFESFVMQVYQKNMIPDLIILPPNFSVGSLSLIFTNKISNLVDKISVKLVELANENAKEFLIEKIKYKNQKSVLYDELLEKVQHSLDLPTIPNHIEMFDVANILDEFVTGAMVVFKNGLPSYNDFRKFNIDIEYKDDYHRMQNMIYRRYQKDFNKPENLPDLIIMDGGKIQVNAAISQLELLDLSIPIIGLVKNDKHKTDHILNWNNKIINLDKTSEEFLFLEKIQDRVHNFAIAGFRKRKLKGVTKDELSEVKGVGPKLLNKINTEFKDRSHFYSLNEQDLKEFIKNETTFKNVLNFLKNKKKK</sequence>
<dbReference type="InterPro" id="IPR036876">
    <property type="entry name" value="UVR_dom_sf"/>
</dbReference>
<dbReference type="InterPro" id="IPR004791">
    <property type="entry name" value="UvrC"/>
</dbReference>
<dbReference type="PATRIC" id="fig|216946.3.peg.921"/>
<dbReference type="SUPFAM" id="SSF82771">
    <property type="entry name" value="GIY-YIG endonuclease"/>
    <property type="match status" value="1"/>
</dbReference>
<dbReference type="PANTHER" id="PTHR30562">
    <property type="entry name" value="UVRC/OXIDOREDUCTASE"/>
    <property type="match status" value="1"/>
</dbReference>
<dbReference type="SUPFAM" id="SSF46600">
    <property type="entry name" value="C-terminal UvrC-binding domain of UvrB"/>
    <property type="match status" value="1"/>
</dbReference>
<comment type="function">
    <text evidence="6">The UvrABC repair system catalyzes the recognition and processing of DNA lesions. UvrC both incises the 5' and 3' sides of the lesion. The N-terminal half is responsible for the 3' incision and the C-terminal half is responsible for the 5' incision.</text>
</comment>
<keyword evidence="2 6" id="KW-0227">DNA damage</keyword>
<dbReference type="CDD" id="cd10434">
    <property type="entry name" value="GIY-YIG_UvrC_Cho"/>
    <property type="match status" value="1"/>
</dbReference>
<keyword evidence="3 6" id="KW-0228">DNA excision</keyword>
<protein>
    <recommendedName>
        <fullName evidence="6">UvrABC system protein C</fullName>
        <shortName evidence="6">Protein UvrC</shortName>
    </recommendedName>
    <alternativeName>
        <fullName evidence="6">Excinuclease ABC subunit C</fullName>
    </alternativeName>
</protein>
<dbReference type="FunFam" id="3.40.1440.10:FF:000001">
    <property type="entry name" value="UvrABC system protein C"/>
    <property type="match status" value="1"/>
</dbReference>
<dbReference type="Pfam" id="PF08459">
    <property type="entry name" value="UvrC_RNaseH_dom"/>
    <property type="match status" value="1"/>
</dbReference>
<dbReference type="InterPro" id="IPR038476">
    <property type="entry name" value="UvrC_RNase_H_dom_sf"/>
</dbReference>
<dbReference type="InterPro" id="IPR047296">
    <property type="entry name" value="GIY-YIG_UvrC_Cho"/>
</dbReference>
<accession>A0A0K1P8B2</accession>
<keyword evidence="1 6" id="KW-0963">Cytoplasm</keyword>
<dbReference type="GO" id="GO:0006289">
    <property type="term" value="P:nucleotide-excision repair"/>
    <property type="evidence" value="ECO:0007669"/>
    <property type="project" value="UniProtKB-UniRule"/>
</dbReference>
<evidence type="ECO:0000313" key="9">
    <source>
        <dbReference type="EMBL" id="AKU80137.1"/>
    </source>
</evidence>
<dbReference type="Gene3D" id="3.30.420.340">
    <property type="entry name" value="UvrC, RNAse H endonuclease domain"/>
    <property type="match status" value="1"/>
</dbReference>
<dbReference type="Proteomes" id="UP000067243">
    <property type="component" value="Chromosome"/>
</dbReference>
<feature type="domain" description="GIY-YIG" evidence="7">
    <location>
        <begin position="10"/>
        <end position="87"/>
    </location>
</feature>
<dbReference type="OrthoDB" id="9804933at2"/>